<dbReference type="Proteomes" id="UP000824087">
    <property type="component" value="Unassembled WGS sequence"/>
</dbReference>
<dbReference type="InterPro" id="IPR013102">
    <property type="entry name" value="PYNP_C"/>
</dbReference>
<dbReference type="GO" id="GO:0009032">
    <property type="term" value="F:thymidine phosphorylase activity"/>
    <property type="evidence" value="ECO:0007669"/>
    <property type="project" value="UniProtKB-EC"/>
</dbReference>
<gene>
    <name evidence="8" type="ORF">IAD49_00390</name>
</gene>
<dbReference type="GO" id="GO:0006213">
    <property type="term" value="P:pyrimidine nucleoside metabolic process"/>
    <property type="evidence" value="ECO:0007669"/>
    <property type="project" value="InterPro"/>
</dbReference>
<dbReference type="InterPro" id="IPR036320">
    <property type="entry name" value="Glycosyl_Trfase_fam3_N_dom_sf"/>
</dbReference>
<sequence>MILEIVNKKRRNEVLTKEEIKEIVMGYVEGKIPDYQMSAFLMAIAIHGLSKEETLALTDVMLHSGDVVDLSKIEGTIVDKHSTGGVGDKTTIALVPLVAACGVKVAKMSGRGLGHTGGTIDKLESIPGFHTEVSEEDFIDQVNRIGCAVVGQTGNLVPADKKMYALRDVSGTVESIPLIASSIMSKKLASGADKIVIDVKVGDGALMKDVKSAKKLAKLMVWIGKEYHKEVRCVLTSMEQPLGLAVGNGLEVLEAIDFLQGNGPEDFKELTMHFATTMVSMGKGISTKKARQLVEEKLQSGEAYLKLVEMVEAQGGKIDEIPVSKRIFSVQSSKGGIISDIKTERIGEIVRSIGGGRVELHDKIDPTVGIVMTKKEGDLVMEQEELLKVYLNQKDLKIQTVLDCFEIGDHLQKPTPLIITTIK</sequence>
<evidence type="ECO:0000256" key="5">
    <source>
        <dbReference type="ARBA" id="ARBA00048550"/>
    </source>
</evidence>
<dbReference type="PIRSF" id="PIRSF000478">
    <property type="entry name" value="TP_PyNP"/>
    <property type="match status" value="1"/>
</dbReference>
<dbReference type="InterPro" id="IPR036566">
    <property type="entry name" value="PYNP-like_C_sf"/>
</dbReference>
<comment type="subunit">
    <text evidence="2">Homodimer.</text>
</comment>
<keyword evidence="3 8" id="KW-0328">Glycosyltransferase</keyword>
<evidence type="ECO:0000256" key="3">
    <source>
        <dbReference type="ARBA" id="ARBA00022676"/>
    </source>
</evidence>
<evidence type="ECO:0000313" key="8">
    <source>
        <dbReference type="EMBL" id="HIU22030.1"/>
    </source>
</evidence>
<dbReference type="Gene3D" id="3.40.1030.10">
    <property type="entry name" value="Nucleoside phosphorylase/phosphoribosyltransferase catalytic domain"/>
    <property type="match status" value="1"/>
</dbReference>
<dbReference type="NCBIfam" id="TIGR02644">
    <property type="entry name" value="Y_phosphoryl"/>
    <property type="match status" value="1"/>
</dbReference>
<organism evidence="8 9">
    <name type="scientific">Candidatus Fimihabitans intestinipullorum</name>
    <dbReference type="NCBI Taxonomy" id="2840820"/>
    <lineage>
        <taxon>Bacteria</taxon>
        <taxon>Bacillati</taxon>
        <taxon>Mycoplasmatota</taxon>
        <taxon>Mycoplasmatota incertae sedis</taxon>
        <taxon>Candidatus Fimihabitans</taxon>
    </lineage>
</organism>
<dbReference type="PANTHER" id="PTHR10515">
    <property type="entry name" value="THYMIDINE PHOSPHORYLASE"/>
    <property type="match status" value="1"/>
</dbReference>
<dbReference type="InterPro" id="IPR017872">
    <property type="entry name" value="Pyrmidine_PPase_CS"/>
</dbReference>
<reference evidence="8" key="2">
    <citation type="journal article" date="2021" name="PeerJ">
        <title>Extensive microbial diversity within the chicken gut microbiome revealed by metagenomics and culture.</title>
        <authorList>
            <person name="Gilroy R."/>
            <person name="Ravi A."/>
            <person name="Getino M."/>
            <person name="Pursley I."/>
            <person name="Horton D.L."/>
            <person name="Alikhan N.F."/>
            <person name="Baker D."/>
            <person name="Gharbi K."/>
            <person name="Hall N."/>
            <person name="Watson M."/>
            <person name="Adriaenssens E.M."/>
            <person name="Foster-Nyarko E."/>
            <person name="Jarju S."/>
            <person name="Secka A."/>
            <person name="Antonio M."/>
            <person name="Oren A."/>
            <person name="Chaudhuri R.R."/>
            <person name="La Ragione R."/>
            <person name="Hildebrand F."/>
            <person name="Pallen M.J."/>
        </authorList>
    </citation>
    <scope>NUCLEOTIDE SEQUENCE</scope>
    <source>
        <strain evidence="8">CHK197-8231</strain>
    </source>
</reference>
<dbReference type="InterPro" id="IPR017459">
    <property type="entry name" value="Glycosyl_Trfase_fam3_N_dom"/>
</dbReference>
<evidence type="ECO:0000259" key="7">
    <source>
        <dbReference type="SMART" id="SM00941"/>
    </source>
</evidence>
<dbReference type="EC" id="2.4.2.4" evidence="8"/>
<evidence type="ECO:0000256" key="1">
    <source>
        <dbReference type="ARBA" id="ARBA00006915"/>
    </source>
</evidence>
<dbReference type="AlphaFoldDB" id="A0A9D1HVD0"/>
<dbReference type="InterPro" id="IPR035902">
    <property type="entry name" value="Nuc_phospho_transferase"/>
</dbReference>
<dbReference type="Gene3D" id="3.90.1170.30">
    <property type="entry name" value="Pyrimidine nucleoside phosphorylase-like, C-terminal domain"/>
    <property type="match status" value="1"/>
</dbReference>
<reference evidence="8" key="1">
    <citation type="submission" date="2020-10" db="EMBL/GenBank/DDBJ databases">
        <authorList>
            <person name="Gilroy R."/>
        </authorList>
    </citation>
    <scope>NUCLEOTIDE SEQUENCE</scope>
    <source>
        <strain evidence="8">CHK197-8231</strain>
    </source>
</reference>
<evidence type="ECO:0000256" key="6">
    <source>
        <dbReference type="ARBA" id="ARBA00056338"/>
    </source>
</evidence>
<comment type="caution">
    <text evidence="8">The sequence shown here is derived from an EMBL/GenBank/DDBJ whole genome shotgun (WGS) entry which is preliminary data.</text>
</comment>
<dbReference type="NCBIfam" id="NF004490">
    <property type="entry name" value="PRK05820.1"/>
    <property type="match status" value="1"/>
</dbReference>
<comment type="function">
    <text evidence="6">The enzymes which catalyze the reversible phosphorolysis of pyrimidine nucleosides are involved in the degradation of these compounds and in their utilization as carbon and energy sources, or in the rescue of pyrimidine bases for nucleotide synthesis.</text>
</comment>
<dbReference type="GO" id="GO:0005829">
    <property type="term" value="C:cytosol"/>
    <property type="evidence" value="ECO:0007669"/>
    <property type="project" value="TreeGrafter"/>
</dbReference>
<dbReference type="InterPro" id="IPR000053">
    <property type="entry name" value="Thymidine/pyrmidine_PPase"/>
</dbReference>
<name>A0A9D1HVD0_9BACT</name>
<comment type="catalytic activity">
    <reaction evidence="5">
        <text>thymidine + phosphate = 2-deoxy-alpha-D-ribose 1-phosphate + thymine</text>
        <dbReference type="Rhea" id="RHEA:16037"/>
        <dbReference type="ChEBI" id="CHEBI:17748"/>
        <dbReference type="ChEBI" id="CHEBI:17821"/>
        <dbReference type="ChEBI" id="CHEBI:43474"/>
        <dbReference type="ChEBI" id="CHEBI:57259"/>
        <dbReference type="EC" id="2.4.2.4"/>
    </reaction>
</comment>
<feature type="domain" description="Pyrimidine nucleoside phosphorylase C-terminal" evidence="7">
    <location>
        <begin position="337"/>
        <end position="408"/>
    </location>
</feature>
<protein>
    <submittedName>
        <fullName evidence="8">Thymidine phosphorylase</fullName>
        <ecNumber evidence="8">2.4.2.4</ecNumber>
    </submittedName>
</protein>
<dbReference type="GO" id="GO:0006206">
    <property type="term" value="P:pyrimidine nucleobase metabolic process"/>
    <property type="evidence" value="ECO:0007669"/>
    <property type="project" value="InterPro"/>
</dbReference>
<dbReference type="InterPro" id="IPR000312">
    <property type="entry name" value="Glycosyl_Trfase_fam3"/>
</dbReference>
<dbReference type="SUPFAM" id="SSF47648">
    <property type="entry name" value="Nucleoside phosphorylase/phosphoribosyltransferase N-terminal domain"/>
    <property type="match status" value="1"/>
</dbReference>
<dbReference type="Pfam" id="PF00591">
    <property type="entry name" value="Glycos_transf_3"/>
    <property type="match status" value="1"/>
</dbReference>
<dbReference type="Pfam" id="PF02885">
    <property type="entry name" value="Glycos_trans_3N"/>
    <property type="match status" value="1"/>
</dbReference>
<dbReference type="PANTHER" id="PTHR10515:SF0">
    <property type="entry name" value="THYMIDINE PHOSPHORYLASE"/>
    <property type="match status" value="1"/>
</dbReference>
<dbReference type="InterPro" id="IPR018090">
    <property type="entry name" value="Pyrmidine_PPas_bac/euk"/>
</dbReference>
<dbReference type="SMART" id="SM00941">
    <property type="entry name" value="PYNP_C"/>
    <property type="match status" value="1"/>
</dbReference>
<comment type="similarity">
    <text evidence="1">Belongs to the thymidine/pyrimidine-nucleoside phosphorylase family.</text>
</comment>
<accession>A0A9D1HVD0</accession>
<dbReference type="Gene3D" id="1.20.970.10">
    <property type="entry name" value="Transferase, Pyrimidine Nucleoside Phosphorylase, Chain C"/>
    <property type="match status" value="1"/>
</dbReference>
<evidence type="ECO:0000256" key="4">
    <source>
        <dbReference type="ARBA" id="ARBA00022679"/>
    </source>
</evidence>
<dbReference type="PROSITE" id="PS00647">
    <property type="entry name" value="THYMID_PHOSPHORYLASE"/>
    <property type="match status" value="1"/>
</dbReference>
<keyword evidence="4 8" id="KW-0808">Transferase</keyword>
<evidence type="ECO:0000256" key="2">
    <source>
        <dbReference type="ARBA" id="ARBA00011738"/>
    </source>
</evidence>
<proteinExistence type="inferred from homology"/>
<evidence type="ECO:0000313" key="9">
    <source>
        <dbReference type="Proteomes" id="UP000824087"/>
    </source>
</evidence>
<dbReference type="Pfam" id="PF07831">
    <property type="entry name" value="PYNP_C"/>
    <property type="match status" value="1"/>
</dbReference>
<dbReference type="GO" id="GO:0004645">
    <property type="term" value="F:1,4-alpha-oligoglucan phosphorylase activity"/>
    <property type="evidence" value="ECO:0007669"/>
    <property type="project" value="InterPro"/>
</dbReference>
<dbReference type="SUPFAM" id="SSF54680">
    <property type="entry name" value="Pyrimidine nucleoside phosphorylase C-terminal domain"/>
    <property type="match status" value="1"/>
</dbReference>
<dbReference type="FunFam" id="3.40.1030.10:FF:000003">
    <property type="entry name" value="Pyrimidine-nucleoside phosphorylase"/>
    <property type="match status" value="1"/>
</dbReference>
<dbReference type="SUPFAM" id="SSF52418">
    <property type="entry name" value="Nucleoside phosphorylase/phosphoribosyltransferase catalytic domain"/>
    <property type="match status" value="1"/>
</dbReference>
<dbReference type="EMBL" id="DVML01000005">
    <property type="protein sequence ID" value="HIU22030.1"/>
    <property type="molecule type" value="Genomic_DNA"/>
</dbReference>